<dbReference type="SMART" id="SM00060">
    <property type="entry name" value="FN3"/>
    <property type="match status" value="4"/>
</dbReference>
<protein>
    <recommendedName>
        <fullName evidence="2">Fibronectin type-III domain-containing protein</fullName>
    </recommendedName>
</protein>
<keyword evidence="1" id="KW-0732">Signal</keyword>
<organism evidence="3 4">
    <name type="scientific">Chryseolinea lacunae</name>
    <dbReference type="NCBI Taxonomy" id="2801331"/>
    <lineage>
        <taxon>Bacteria</taxon>
        <taxon>Pseudomonadati</taxon>
        <taxon>Bacteroidota</taxon>
        <taxon>Cytophagia</taxon>
        <taxon>Cytophagales</taxon>
        <taxon>Fulvivirgaceae</taxon>
        <taxon>Chryseolinea</taxon>
    </lineage>
</organism>
<dbReference type="InterPro" id="IPR003961">
    <property type="entry name" value="FN3_dom"/>
</dbReference>
<comment type="caution">
    <text evidence="3">The sequence shown here is derived from an EMBL/GenBank/DDBJ whole genome shotgun (WGS) entry which is preliminary data.</text>
</comment>
<evidence type="ECO:0000259" key="2">
    <source>
        <dbReference type="PROSITE" id="PS50853"/>
    </source>
</evidence>
<feature type="domain" description="Fibronectin type-III" evidence="2">
    <location>
        <begin position="522"/>
        <end position="615"/>
    </location>
</feature>
<dbReference type="InterPro" id="IPR013783">
    <property type="entry name" value="Ig-like_fold"/>
</dbReference>
<dbReference type="PROSITE" id="PS50853">
    <property type="entry name" value="FN3"/>
    <property type="match status" value="1"/>
</dbReference>
<keyword evidence="4" id="KW-1185">Reference proteome</keyword>
<dbReference type="Proteomes" id="UP000613030">
    <property type="component" value="Unassembled WGS sequence"/>
</dbReference>
<dbReference type="InterPro" id="IPR036116">
    <property type="entry name" value="FN3_sf"/>
</dbReference>
<feature type="signal peptide" evidence="1">
    <location>
        <begin position="1"/>
        <end position="20"/>
    </location>
</feature>
<accession>A0ABS1KKY1</accession>
<evidence type="ECO:0000256" key="1">
    <source>
        <dbReference type="SAM" id="SignalP"/>
    </source>
</evidence>
<reference evidence="3 4" key="1">
    <citation type="submission" date="2021-01" db="EMBL/GenBank/DDBJ databases">
        <title>Chryseolinea sp. Jin1 Genome sequencing and assembly.</title>
        <authorList>
            <person name="Kim I."/>
        </authorList>
    </citation>
    <scope>NUCLEOTIDE SEQUENCE [LARGE SCALE GENOMIC DNA]</scope>
    <source>
        <strain evidence="3 4">Jin1</strain>
    </source>
</reference>
<dbReference type="EMBL" id="JAERRB010000001">
    <property type="protein sequence ID" value="MBL0739903.1"/>
    <property type="molecule type" value="Genomic_DNA"/>
</dbReference>
<proteinExistence type="predicted"/>
<name>A0ABS1KKY1_9BACT</name>
<sequence length="708" mass="79710">MKRFNLICLLCTTLLATAHAQTPKKLPGDSVMHKASVYLVGKYYGDSVVLRWAPSDPMLWRAYNKVGYVLERMELVQNSTTKPPREKLNIAPLKPWTQEEWKQKAKPKDTLAAVAFTLLYGKSNIPVVKSDKRGKSTTVNIEEALNQKYDMENRFSMALFVADAHPFIANGLGLRFVDKTAKKGKLYLYSIHALTDPTKIKSDSAAVLVKTTTPAALPDMPEIRYTESDRKVAFKWNRTLASSNFTSYYYERSDDAGKTFKRRNYQPYMQPKATGDVLNNEIVLNDSLPQNYKQYYYRIVGITPFGDLGKPSPAMPVMGKDQTAPTPPQHVAAQHLGKKKVKITWEKPVKETDFAGFIVGRSESMNGPFVPLNLKLLAKDMIAFTDTAAVTWGTNYYVVSAIDTARNAGISIPAYVTMIDTVAPSKPLGLRGKIDTTGIARISWKLGKERDLMGYLVYFANAKDHTFNPLTKNFLADSVYTDSVSLNTLTEKIYYRIVAFDKNRNPSAYSDILELKKPDRIPPVAPVFISFQVSDTTVVLNWAPSSSSDATGQTLYRKEQGKEWVEVAKLPKEIARYADTKVKKTVWYEYSLITTDDDGNISERSFPVKARVYDSGVRRKIEGFVAKLENDKKSVGLNWKYATPGEYYFLIYRSYNGGGMEMYQQVPGDKFSLADKNLSKGNYEYAVKAVYKDGGQSPLSKNMRVEVK</sequence>
<dbReference type="Gene3D" id="2.60.40.10">
    <property type="entry name" value="Immunoglobulins"/>
    <property type="match status" value="5"/>
</dbReference>
<evidence type="ECO:0000313" key="4">
    <source>
        <dbReference type="Proteomes" id="UP000613030"/>
    </source>
</evidence>
<dbReference type="SUPFAM" id="SSF49265">
    <property type="entry name" value="Fibronectin type III"/>
    <property type="match status" value="2"/>
</dbReference>
<dbReference type="RefSeq" id="WP_202006865.1">
    <property type="nucleotide sequence ID" value="NZ_JAERRB010000001.1"/>
</dbReference>
<feature type="chain" id="PRO_5047446812" description="Fibronectin type-III domain-containing protein" evidence="1">
    <location>
        <begin position="21"/>
        <end position="708"/>
    </location>
</feature>
<gene>
    <name evidence="3" type="ORF">JI741_01675</name>
</gene>
<evidence type="ECO:0000313" key="3">
    <source>
        <dbReference type="EMBL" id="MBL0739903.1"/>
    </source>
</evidence>